<proteinExistence type="predicted"/>
<dbReference type="EMBL" id="VXIS01000040">
    <property type="protein sequence ID" value="KAA8910996.1"/>
    <property type="molecule type" value="Genomic_DNA"/>
</dbReference>
<feature type="region of interest" description="Disordered" evidence="1">
    <location>
        <begin position="477"/>
        <end position="534"/>
    </location>
</feature>
<organism evidence="2 3">
    <name type="scientific">Sphaerosporella brunnea</name>
    <dbReference type="NCBI Taxonomy" id="1250544"/>
    <lineage>
        <taxon>Eukaryota</taxon>
        <taxon>Fungi</taxon>
        <taxon>Dikarya</taxon>
        <taxon>Ascomycota</taxon>
        <taxon>Pezizomycotina</taxon>
        <taxon>Pezizomycetes</taxon>
        <taxon>Pezizales</taxon>
        <taxon>Pyronemataceae</taxon>
        <taxon>Sphaerosporella</taxon>
    </lineage>
</organism>
<feature type="region of interest" description="Disordered" evidence="1">
    <location>
        <begin position="1"/>
        <end position="22"/>
    </location>
</feature>
<feature type="region of interest" description="Disordered" evidence="1">
    <location>
        <begin position="239"/>
        <end position="269"/>
    </location>
</feature>
<feature type="region of interest" description="Disordered" evidence="1">
    <location>
        <begin position="149"/>
        <end position="193"/>
    </location>
</feature>
<feature type="region of interest" description="Disordered" evidence="1">
    <location>
        <begin position="61"/>
        <end position="107"/>
    </location>
</feature>
<gene>
    <name evidence="2" type="ORF">FN846DRAFT_904588</name>
</gene>
<sequence>MLFNSSFSFAPKPPLHEGASERATMQQREVIGAVESGHDLQLSPHSTTNWYAESPGSLQPPAFFPGHKHLGDHPSWPVPSASTAVSPGRKSPIPTSHRFPNPTDNPELTMKFFNDKRNSGREFGDPVIESALTMDIAALKVQEKPRTISVLPNGKSGRNQSTIPDFPQAPKRVQHRPPMLKLEQSPSTDSAQIGRSKAIDRNLLSPFQTRPSSQTSHSSAWCTQTAESIGIQMLINTFDEGSDDEPEECTPPAVAAQAQPSPSSFPRPLRLETAMPSIEERGEASSETSSIIDSLGPATPISFRFDHRRHSAHSLASTIPTSISEGSMGGSFRTSKSLKRRSVTSSKRYSFNSDDVSAIPELEEPSMPKPRDLSEAGSLSSGRRSSSITFFCRGTRDSVTSHGRHSIGLGSIAASDIDLEAGLENSTHFPGVEELKKQISWLALRGPQIYDSDEEEEEEEIGPSEDYHHHLTSMVPPQLRRGSKSSMASRRSSIFAASTTKRTPQAQPKVQPVPTGTPMQNNPPRRRNRRRTASSECVVLETLEKMRIADGKASIKQLQGSSKPVKPTPIQQLSPKQLLASNIIDEDFWDSSNLSDTAAWDRMLGFQI</sequence>
<dbReference type="AlphaFoldDB" id="A0A5J5F3S2"/>
<protein>
    <submittedName>
        <fullName evidence="2">Uncharacterized protein</fullName>
    </submittedName>
</protein>
<keyword evidence="3" id="KW-1185">Reference proteome</keyword>
<evidence type="ECO:0000256" key="1">
    <source>
        <dbReference type="SAM" id="MobiDB-lite"/>
    </source>
</evidence>
<dbReference type="Proteomes" id="UP000326924">
    <property type="component" value="Unassembled WGS sequence"/>
</dbReference>
<feature type="compositionally biased region" description="Polar residues" evidence="1">
    <location>
        <begin position="499"/>
        <end position="508"/>
    </location>
</feature>
<evidence type="ECO:0000313" key="3">
    <source>
        <dbReference type="Proteomes" id="UP000326924"/>
    </source>
</evidence>
<evidence type="ECO:0000313" key="2">
    <source>
        <dbReference type="EMBL" id="KAA8910996.1"/>
    </source>
</evidence>
<feature type="region of interest" description="Disordered" evidence="1">
    <location>
        <begin position="360"/>
        <end position="383"/>
    </location>
</feature>
<reference evidence="2 3" key="1">
    <citation type="submission" date="2019-09" db="EMBL/GenBank/DDBJ databases">
        <title>Draft genome of the ectomycorrhizal ascomycete Sphaerosporella brunnea.</title>
        <authorList>
            <consortium name="DOE Joint Genome Institute"/>
            <person name="Benucci G.M."/>
            <person name="Marozzi G."/>
            <person name="Antonielli L."/>
            <person name="Sanchez S."/>
            <person name="Marco P."/>
            <person name="Wang X."/>
            <person name="Falini L.B."/>
            <person name="Barry K."/>
            <person name="Haridas S."/>
            <person name="Lipzen A."/>
            <person name="Labutti K."/>
            <person name="Grigoriev I.V."/>
            <person name="Murat C."/>
            <person name="Martin F."/>
            <person name="Albertini E."/>
            <person name="Donnini D."/>
            <person name="Bonito G."/>
        </authorList>
    </citation>
    <scope>NUCLEOTIDE SEQUENCE [LARGE SCALE GENOMIC DNA]</scope>
    <source>
        <strain evidence="2 3">Sb_GMNB300</strain>
    </source>
</reference>
<dbReference type="OrthoDB" id="5370050at2759"/>
<accession>A0A5J5F3S2</accession>
<feature type="compositionally biased region" description="Polar residues" evidence="1">
    <location>
        <begin position="184"/>
        <end position="193"/>
    </location>
</feature>
<feature type="compositionally biased region" description="Low complexity" evidence="1">
    <location>
        <begin position="484"/>
        <end position="498"/>
    </location>
</feature>
<comment type="caution">
    <text evidence="2">The sequence shown here is derived from an EMBL/GenBank/DDBJ whole genome shotgun (WGS) entry which is preliminary data.</text>
</comment>
<dbReference type="InParanoid" id="A0A5J5F3S2"/>
<name>A0A5J5F3S2_9PEZI</name>
<feature type="compositionally biased region" description="Low complexity" evidence="1">
    <location>
        <begin position="251"/>
        <end position="268"/>
    </location>
</feature>